<dbReference type="AlphaFoldDB" id="A0A4Q7EDC5"/>
<organism evidence="3 4">
    <name type="scientific">Pseudoalteromonas rubra</name>
    <dbReference type="NCBI Taxonomy" id="43658"/>
    <lineage>
        <taxon>Bacteria</taxon>
        <taxon>Pseudomonadati</taxon>
        <taxon>Pseudomonadota</taxon>
        <taxon>Gammaproteobacteria</taxon>
        <taxon>Alteromonadales</taxon>
        <taxon>Pseudoalteromonadaceae</taxon>
        <taxon>Pseudoalteromonas</taxon>
    </lineage>
</organism>
<evidence type="ECO:0000256" key="1">
    <source>
        <dbReference type="SAM" id="SignalP"/>
    </source>
</evidence>
<keyword evidence="1" id="KW-0732">Signal</keyword>
<dbReference type="RefSeq" id="WP_130245046.1">
    <property type="nucleotide sequence ID" value="NZ_PPUZ01000030.1"/>
</dbReference>
<reference evidence="3 4" key="1">
    <citation type="submission" date="2018-01" db="EMBL/GenBank/DDBJ databases">
        <title>Co-occurrence of chitin degradation, pigmentation and bioactivity in marine Pseudoalteromonas.</title>
        <authorList>
            <person name="Paulsen S."/>
            <person name="Gram L."/>
            <person name="Machado H."/>
        </authorList>
    </citation>
    <scope>NUCLEOTIDE SEQUENCE [LARGE SCALE GENOMIC DNA]</scope>
    <source>
        <strain evidence="3 4">S1946</strain>
    </source>
</reference>
<comment type="caution">
    <text evidence="3">The sequence shown here is derived from an EMBL/GenBank/DDBJ whole genome shotgun (WGS) entry which is preliminary data.</text>
</comment>
<dbReference type="Proteomes" id="UP000292345">
    <property type="component" value="Unassembled WGS sequence"/>
</dbReference>
<feature type="chain" id="PRO_5020779692" description="DUF4382 domain-containing protein" evidence="1">
    <location>
        <begin position="18"/>
        <end position="319"/>
    </location>
</feature>
<proteinExistence type="predicted"/>
<dbReference type="Pfam" id="PF14321">
    <property type="entry name" value="DUF4382"/>
    <property type="match status" value="1"/>
</dbReference>
<name>A0A4Q7EDC5_9GAMM</name>
<feature type="domain" description="DUF4382" evidence="2">
    <location>
        <begin position="38"/>
        <end position="193"/>
    </location>
</feature>
<evidence type="ECO:0000313" key="4">
    <source>
        <dbReference type="Proteomes" id="UP000292345"/>
    </source>
</evidence>
<gene>
    <name evidence="3" type="ORF">C3B51_10840</name>
</gene>
<sequence>MLHKVYGLALASAFLVACGGSDSNSDSNNQSDVQSEQKTTFSLGVSDAAVNNVAQVNLVFKEVILKGASGTTTRFETLDESGNPQKVNLLAYQGSSTFELIADTEIDAGDYEWMRVTVVNGVEGEVSEMRSHVVYEDESRAALAVKRKGNDGEGEIQINSVLVNQGENDYVLEFDLGKALVKTGNSSTVYLKPTAVRLENQALVFDISGTVTADLQTACIADNAALAPAVGGFKQVVYLYTQTEGELGDVREDGSGPMATAVINQEGQFEIGFVPAGDYQIAYSCLGHLDDPESVDTTFTLHSTQTVSLSQDTQVTFSE</sequence>
<dbReference type="EMBL" id="PPUZ01000030">
    <property type="protein sequence ID" value="RZM80807.1"/>
    <property type="molecule type" value="Genomic_DNA"/>
</dbReference>
<dbReference type="InterPro" id="IPR025491">
    <property type="entry name" value="DUF4382"/>
</dbReference>
<protein>
    <recommendedName>
        <fullName evidence="2">DUF4382 domain-containing protein</fullName>
    </recommendedName>
</protein>
<accession>A0A4Q7EDC5</accession>
<dbReference type="PROSITE" id="PS51257">
    <property type="entry name" value="PROKAR_LIPOPROTEIN"/>
    <property type="match status" value="1"/>
</dbReference>
<evidence type="ECO:0000259" key="2">
    <source>
        <dbReference type="Pfam" id="PF14321"/>
    </source>
</evidence>
<feature type="signal peptide" evidence="1">
    <location>
        <begin position="1"/>
        <end position="17"/>
    </location>
</feature>
<evidence type="ECO:0000313" key="3">
    <source>
        <dbReference type="EMBL" id="RZM80807.1"/>
    </source>
</evidence>